<dbReference type="InterPro" id="IPR009056">
    <property type="entry name" value="Cyt_c-like_dom"/>
</dbReference>
<reference evidence="8" key="1">
    <citation type="submission" date="2010-04" db="EMBL/GenBank/DDBJ databases">
        <title>Complete genome sequence of Nitrosococcus halophilus Nc4, a salt-adapted, aerobic obligate ammonia-oxidizing sulfur purple bacterium.</title>
        <authorList>
            <consortium name="US DOE Joint Genome Institute"/>
            <person name="Campbell M.A."/>
            <person name="Malfatti S.A."/>
            <person name="Chain P.S.G."/>
            <person name="Heidelberg J.F."/>
            <person name="Ward B.B."/>
            <person name="Klotz M.G."/>
        </authorList>
    </citation>
    <scope>NUCLEOTIDE SEQUENCE [LARGE SCALE GENOMIC DNA]</scope>
    <source>
        <strain evidence="8">Nc4</strain>
    </source>
</reference>
<feature type="domain" description="Cytochrome c" evidence="6">
    <location>
        <begin position="338"/>
        <end position="507"/>
    </location>
</feature>
<dbReference type="GO" id="GO:0046872">
    <property type="term" value="F:metal ion binding"/>
    <property type="evidence" value="ECO:0007669"/>
    <property type="project" value="UniProtKB-KW"/>
</dbReference>
<dbReference type="GO" id="GO:0004130">
    <property type="term" value="F:cytochrome-c peroxidase activity"/>
    <property type="evidence" value="ECO:0007669"/>
    <property type="project" value="TreeGrafter"/>
</dbReference>
<keyword evidence="1 4" id="KW-0349">Heme</keyword>
<keyword evidence="5" id="KW-0812">Transmembrane</keyword>
<dbReference type="PROSITE" id="PS51007">
    <property type="entry name" value="CYTC"/>
    <property type="match status" value="1"/>
</dbReference>
<dbReference type="PANTHER" id="PTHR30600">
    <property type="entry name" value="CYTOCHROME C PEROXIDASE-RELATED"/>
    <property type="match status" value="1"/>
</dbReference>
<protein>
    <recommendedName>
        <fullName evidence="6">Cytochrome c domain-containing protein</fullName>
    </recommendedName>
</protein>
<dbReference type="Proteomes" id="UP000001844">
    <property type="component" value="Chromosome"/>
</dbReference>
<feature type="transmembrane region" description="Helical" evidence="5">
    <location>
        <begin position="29"/>
        <end position="49"/>
    </location>
</feature>
<dbReference type="STRING" id="472759.Nhal_1344"/>
<keyword evidence="8" id="KW-1185">Reference proteome</keyword>
<sequence>MLFGTAAEYGLESSYGDEIGGPELMQSKVVRWIIVLLALALVIGAVGWYKLFREVEQTSLQEASDEEWFKYGSIGSEAEQGVPYWIWRVLPKMFPEYLPGPGGYAALGVPWEQGQELPVGFSKKTVGFSRVSFNCAFCHSARYRLEKDSQPIIVVPGPGNTVRPQDYARFLAAAANDARFNPDNIMEQIGLIYELPWLDKLLYRYLIIPATKKALIQYGQDFAWSQERPPWGTGRIDPFNPIKFGILQMGIDSTIGNADMMPLWNMKVREGDALHWDGLNTNLHEVVISSAIGDGMTYKAIAHDSLDRIEAWLQEVPPPDSPFDANEDPASPYHLDEQLAATGKEIYEQHCAKCHAPGGERHRTVIPVEEVGTDRHRVDMWTAEAAKRYNAYQEDYDWGMRHFRDVDGYVAVSHDGLWLRGPYLHNGSVPTLRDMLKKPEERPKVFYRGYDLFDPINVGFVSQGEEAERIGFRYDTRVPGNSNQGHLFGTELPEEQKEALFEYLKTL</sequence>
<proteinExistence type="predicted"/>
<evidence type="ECO:0000256" key="5">
    <source>
        <dbReference type="SAM" id="Phobius"/>
    </source>
</evidence>
<dbReference type="EMBL" id="CP001798">
    <property type="protein sequence ID" value="ADE14495.1"/>
    <property type="molecule type" value="Genomic_DNA"/>
</dbReference>
<dbReference type="PANTHER" id="PTHR30600:SF9">
    <property type="entry name" value="BLR7738 PROTEIN"/>
    <property type="match status" value="1"/>
</dbReference>
<dbReference type="KEGG" id="nhl:Nhal_1344"/>
<dbReference type="SUPFAM" id="SSF46626">
    <property type="entry name" value="Cytochrome c"/>
    <property type="match status" value="1"/>
</dbReference>
<evidence type="ECO:0000256" key="3">
    <source>
        <dbReference type="ARBA" id="ARBA00023004"/>
    </source>
</evidence>
<evidence type="ECO:0000256" key="2">
    <source>
        <dbReference type="ARBA" id="ARBA00022723"/>
    </source>
</evidence>
<gene>
    <name evidence="7" type="ordered locus">Nhal_1344</name>
</gene>
<dbReference type="InterPro" id="IPR051395">
    <property type="entry name" value="Cytochrome_c_Peroxidase/MauG"/>
</dbReference>
<evidence type="ECO:0000256" key="1">
    <source>
        <dbReference type="ARBA" id="ARBA00022617"/>
    </source>
</evidence>
<evidence type="ECO:0000313" key="7">
    <source>
        <dbReference type="EMBL" id="ADE14495.1"/>
    </source>
</evidence>
<organism evidence="7 8">
    <name type="scientific">Nitrosococcus halophilus (strain Nc4)</name>
    <dbReference type="NCBI Taxonomy" id="472759"/>
    <lineage>
        <taxon>Bacteria</taxon>
        <taxon>Pseudomonadati</taxon>
        <taxon>Pseudomonadota</taxon>
        <taxon>Gammaproteobacteria</taxon>
        <taxon>Chromatiales</taxon>
        <taxon>Chromatiaceae</taxon>
        <taxon>Nitrosococcus</taxon>
    </lineage>
</organism>
<keyword evidence="3 4" id="KW-0408">Iron</keyword>
<dbReference type="InterPro" id="IPR036909">
    <property type="entry name" value="Cyt_c-like_dom_sf"/>
</dbReference>
<name>D5C0G9_NITHN</name>
<evidence type="ECO:0000256" key="4">
    <source>
        <dbReference type="PROSITE-ProRule" id="PRU00433"/>
    </source>
</evidence>
<dbReference type="GO" id="GO:0009055">
    <property type="term" value="F:electron transfer activity"/>
    <property type="evidence" value="ECO:0007669"/>
    <property type="project" value="InterPro"/>
</dbReference>
<dbReference type="AlphaFoldDB" id="D5C0G9"/>
<keyword evidence="5" id="KW-0472">Membrane</keyword>
<dbReference type="GO" id="GO:0020037">
    <property type="term" value="F:heme binding"/>
    <property type="evidence" value="ECO:0007669"/>
    <property type="project" value="InterPro"/>
</dbReference>
<dbReference type="eggNOG" id="COG2010">
    <property type="taxonomic scope" value="Bacteria"/>
</dbReference>
<keyword evidence="2 4" id="KW-0479">Metal-binding</keyword>
<dbReference type="Pfam" id="PF21419">
    <property type="entry name" value="RoxA-like_Cyt-c"/>
    <property type="match status" value="1"/>
</dbReference>
<dbReference type="HOGENOM" id="CLU_029702_0_0_6"/>
<dbReference type="Gene3D" id="1.10.760.10">
    <property type="entry name" value="Cytochrome c-like domain"/>
    <property type="match status" value="1"/>
</dbReference>
<evidence type="ECO:0000259" key="6">
    <source>
        <dbReference type="PROSITE" id="PS51007"/>
    </source>
</evidence>
<accession>D5C0G9</accession>
<evidence type="ECO:0000313" key="8">
    <source>
        <dbReference type="Proteomes" id="UP000001844"/>
    </source>
</evidence>
<keyword evidence="5" id="KW-1133">Transmembrane helix</keyword>